<dbReference type="PANTHER" id="PTHR33194:SF4">
    <property type="entry name" value="CCHC-TYPE DOMAIN-CONTAINING PROTEIN"/>
    <property type="match status" value="1"/>
</dbReference>
<keyword evidence="1" id="KW-0479">Metal-binding</keyword>
<protein>
    <recommendedName>
        <fullName evidence="3">CCHC-type domain-containing protein</fullName>
    </recommendedName>
</protein>
<feature type="region of interest" description="Disordered" evidence="2">
    <location>
        <begin position="295"/>
        <end position="349"/>
    </location>
</feature>
<dbReference type="GO" id="GO:0008270">
    <property type="term" value="F:zinc ion binding"/>
    <property type="evidence" value="ECO:0007669"/>
    <property type="project" value="UniProtKB-KW"/>
</dbReference>
<dbReference type="GO" id="GO:0003676">
    <property type="term" value="F:nucleic acid binding"/>
    <property type="evidence" value="ECO:0007669"/>
    <property type="project" value="InterPro"/>
</dbReference>
<evidence type="ECO:0000256" key="2">
    <source>
        <dbReference type="SAM" id="MobiDB-lite"/>
    </source>
</evidence>
<dbReference type="AlphaFoldDB" id="A0A443S285"/>
<evidence type="ECO:0000259" key="3">
    <source>
        <dbReference type="PROSITE" id="PS50158"/>
    </source>
</evidence>
<evidence type="ECO:0000313" key="4">
    <source>
        <dbReference type="EMBL" id="RWS21648.1"/>
    </source>
</evidence>
<keyword evidence="1" id="KW-0863">Zinc-finger</keyword>
<comment type="caution">
    <text evidence="4">The sequence shown here is derived from an EMBL/GenBank/DDBJ whole genome shotgun (WGS) entry which is preliminary data.</text>
</comment>
<dbReference type="SUPFAM" id="SSF57756">
    <property type="entry name" value="Retrovirus zinc finger-like domains"/>
    <property type="match status" value="1"/>
</dbReference>
<feature type="compositionally biased region" description="Polar residues" evidence="2">
    <location>
        <begin position="298"/>
        <end position="313"/>
    </location>
</feature>
<organism evidence="4 5">
    <name type="scientific">Leptotrombidium deliense</name>
    <dbReference type="NCBI Taxonomy" id="299467"/>
    <lineage>
        <taxon>Eukaryota</taxon>
        <taxon>Metazoa</taxon>
        <taxon>Ecdysozoa</taxon>
        <taxon>Arthropoda</taxon>
        <taxon>Chelicerata</taxon>
        <taxon>Arachnida</taxon>
        <taxon>Acari</taxon>
        <taxon>Acariformes</taxon>
        <taxon>Trombidiformes</taxon>
        <taxon>Prostigmata</taxon>
        <taxon>Anystina</taxon>
        <taxon>Parasitengona</taxon>
        <taxon>Trombiculoidea</taxon>
        <taxon>Trombiculidae</taxon>
        <taxon>Leptotrombidium</taxon>
    </lineage>
</organism>
<dbReference type="SMART" id="SM00343">
    <property type="entry name" value="ZnF_C2HC"/>
    <property type="match status" value="1"/>
</dbReference>
<dbReference type="Pfam" id="PF00098">
    <property type="entry name" value="zf-CCHC"/>
    <property type="match status" value="1"/>
</dbReference>
<dbReference type="Proteomes" id="UP000288716">
    <property type="component" value="Unassembled WGS sequence"/>
</dbReference>
<accession>A0A443S285</accession>
<dbReference type="EMBL" id="NCKV01011359">
    <property type="protein sequence ID" value="RWS21648.1"/>
    <property type="molecule type" value="Genomic_DNA"/>
</dbReference>
<dbReference type="InterPro" id="IPR036875">
    <property type="entry name" value="Znf_CCHC_sf"/>
</dbReference>
<dbReference type="PROSITE" id="PS50158">
    <property type="entry name" value="ZF_CCHC"/>
    <property type="match status" value="1"/>
</dbReference>
<evidence type="ECO:0000313" key="5">
    <source>
        <dbReference type="Proteomes" id="UP000288716"/>
    </source>
</evidence>
<name>A0A443S285_9ACAR</name>
<dbReference type="OrthoDB" id="7486164at2759"/>
<feature type="compositionally biased region" description="Low complexity" evidence="2">
    <location>
        <begin position="322"/>
        <end position="332"/>
    </location>
</feature>
<sequence length="349" mass="40372">MPRGRQTSPDAASTTSFNVSQFIRGITSSLQNLCVTKTPLEKFKTSTKDPANWIDMYKRTFTNDAERIRQFPFYLDEQCYTWFITQERILQGNETSWTKWEEMFMKEFGKNVTTALSEFTSRKQREGEDPQNFIRDMLQLCALADPAMPEANKIHFILEGLQPKLKERITVMYPKTVNDVVNNVAFLKSKNLHVESETPTAQFELLLTNLVDKIAQNQLAQAAVETRPSAVVHQASNVPALLAENDYVRSLEENQRRMQAQIDSLRRGNENRGRPQQRTCFNCGRAGHVARECRSRRQNNYSNRPNYQQNGYNNFRPRYARSRSASGGRQQAIDYVPQPLPAQENFNRR</sequence>
<evidence type="ECO:0000256" key="1">
    <source>
        <dbReference type="PROSITE-ProRule" id="PRU00047"/>
    </source>
</evidence>
<keyword evidence="5" id="KW-1185">Reference proteome</keyword>
<dbReference type="VEuPathDB" id="VectorBase:LDEU010392"/>
<dbReference type="InterPro" id="IPR001878">
    <property type="entry name" value="Znf_CCHC"/>
</dbReference>
<reference evidence="4 5" key="1">
    <citation type="journal article" date="2018" name="Gigascience">
        <title>Genomes of trombidid mites reveal novel predicted allergens and laterally-transferred genes associated with secondary metabolism.</title>
        <authorList>
            <person name="Dong X."/>
            <person name="Chaisiri K."/>
            <person name="Xia D."/>
            <person name="Armstrong S.D."/>
            <person name="Fang Y."/>
            <person name="Donnelly M.J."/>
            <person name="Kadowaki T."/>
            <person name="McGarry J.W."/>
            <person name="Darby A.C."/>
            <person name="Makepeace B.L."/>
        </authorList>
    </citation>
    <scope>NUCLEOTIDE SEQUENCE [LARGE SCALE GENOMIC DNA]</scope>
    <source>
        <strain evidence="4">UoL-UT</strain>
    </source>
</reference>
<dbReference type="Gene3D" id="4.10.60.10">
    <property type="entry name" value="Zinc finger, CCHC-type"/>
    <property type="match status" value="1"/>
</dbReference>
<feature type="domain" description="CCHC-type" evidence="3">
    <location>
        <begin position="280"/>
        <end position="295"/>
    </location>
</feature>
<keyword evidence="1" id="KW-0862">Zinc</keyword>
<dbReference type="PANTHER" id="PTHR33194">
    <property type="entry name" value="ZINC KNUCKLE DOMAINCONTAINING PROTEIN"/>
    <property type="match status" value="1"/>
</dbReference>
<proteinExistence type="predicted"/>
<gene>
    <name evidence="4" type="ORF">B4U80_11803</name>
</gene>